<dbReference type="AlphaFoldDB" id="A0A0P0XQI2"/>
<reference evidence="3" key="2">
    <citation type="journal article" date="2008" name="Nucleic Acids Res.">
        <title>The rice annotation project database (RAP-DB): 2008 update.</title>
        <authorList>
            <consortium name="The rice annotation project (RAP)"/>
        </authorList>
    </citation>
    <scope>GENOME REANNOTATION</scope>
    <source>
        <strain evidence="3">cv. Nipponbare</strain>
    </source>
</reference>
<dbReference type="Gramene" id="Os09t0566300-01">
    <property type="protein sequence ID" value="Os09t0566300-01"/>
    <property type="gene ID" value="Os09g0566300"/>
</dbReference>
<sequence>MEAALEADVPAPHGDADEEEVGLRGDDGGLGGELLGVQSRAVDAYVGDARRRRRPRGYLDGVAAPGLGHGGGGVAVVGHESTDVEEDPRCSRRSAVGRRLQGFLHDRPLRPVISSSHAATPTSDSVDFPGI</sequence>
<evidence type="ECO:0000313" key="3">
    <source>
        <dbReference type="Proteomes" id="UP000000763"/>
    </source>
</evidence>
<evidence type="ECO:0000256" key="1">
    <source>
        <dbReference type="SAM" id="MobiDB-lite"/>
    </source>
</evidence>
<reference evidence="2 3" key="1">
    <citation type="journal article" date="2005" name="Nature">
        <title>The map-based sequence of the rice genome.</title>
        <authorList>
            <consortium name="International rice genome sequencing project (IRGSP)"/>
            <person name="Matsumoto T."/>
            <person name="Wu J."/>
            <person name="Kanamori H."/>
            <person name="Katayose Y."/>
            <person name="Fujisawa M."/>
            <person name="Namiki N."/>
            <person name="Mizuno H."/>
            <person name="Yamamoto K."/>
            <person name="Antonio B.A."/>
            <person name="Baba T."/>
            <person name="Sakata K."/>
            <person name="Nagamura Y."/>
            <person name="Aoki H."/>
            <person name="Arikawa K."/>
            <person name="Arita K."/>
            <person name="Bito T."/>
            <person name="Chiden Y."/>
            <person name="Fujitsuka N."/>
            <person name="Fukunaka R."/>
            <person name="Hamada M."/>
            <person name="Harada C."/>
            <person name="Hayashi A."/>
            <person name="Hijishita S."/>
            <person name="Honda M."/>
            <person name="Hosokawa S."/>
            <person name="Ichikawa Y."/>
            <person name="Idonuma A."/>
            <person name="Iijima M."/>
            <person name="Ikeda M."/>
            <person name="Ikeno M."/>
            <person name="Ito K."/>
            <person name="Ito S."/>
            <person name="Ito T."/>
            <person name="Ito Y."/>
            <person name="Ito Y."/>
            <person name="Iwabuchi A."/>
            <person name="Kamiya K."/>
            <person name="Karasawa W."/>
            <person name="Kurita K."/>
            <person name="Katagiri S."/>
            <person name="Kikuta A."/>
            <person name="Kobayashi H."/>
            <person name="Kobayashi N."/>
            <person name="Machita K."/>
            <person name="Maehara T."/>
            <person name="Masukawa M."/>
            <person name="Mizubayashi T."/>
            <person name="Mukai Y."/>
            <person name="Nagasaki H."/>
            <person name="Nagata Y."/>
            <person name="Naito S."/>
            <person name="Nakashima M."/>
            <person name="Nakama Y."/>
            <person name="Nakamichi Y."/>
            <person name="Nakamura M."/>
            <person name="Meguro A."/>
            <person name="Negishi M."/>
            <person name="Ohta I."/>
            <person name="Ohta T."/>
            <person name="Okamoto M."/>
            <person name="Ono N."/>
            <person name="Saji S."/>
            <person name="Sakaguchi M."/>
            <person name="Sakai K."/>
            <person name="Shibata M."/>
            <person name="Shimokawa T."/>
            <person name="Song J."/>
            <person name="Takazaki Y."/>
            <person name="Terasawa K."/>
            <person name="Tsugane M."/>
            <person name="Tsuji K."/>
            <person name="Ueda S."/>
            <person name="Waki K."/>
            <person name="Yamagata H."/>
            <person name="Yamamoto M."/>
            <person name="Yamamoto S."/>
            <person name="Yamane H."/>
            <person name="Yoshiki S."/>
            <person name="Yoshihara R."/>
            <person name="Yukawa K."/>
            <person name="Zhong H."/>
            <person name="Yano M."/>
            <person name="Yuan Q."/>
            <person name="Ouyang S."/>
            <person name="Liu J."/>
            <person name="Jones K.M."/>
            <person name="Gansberger K."/>
            <person name="Moffat K."/>
            <person name="Hill J."/>
            <person name="Bera J."/>
            <person name="Fadrosh D."/>
            <person name="Jin S."/>
            <person name="Johri S."/>
            <person name="Kim M."/>
            <person name="Overton L."/>
            <person name="Reardon M."/>
            <person name="Tsitrin T."/>
            <person name="Vuong H."/>
            <person name="Weaver B."/>
            <person name="Ciecko A."/>
            <person name="Tallon L."/>
            <person name="Jackson J."/>
            <person name="Pai G."/>
            <person name="Aken S.V."/>
            <person name="Utterback T."/>
            <person name="Reidmuller S."/>
            <person name="Feldblyum T."/>
            <person name="Hsiao J."/>
            <person name="Zismann V."/>
            <person name="Iobst S."/>
            <person name="de Vazeille A.R."/>
            <person name="Buell C.R."/>
            <person name="Ying K."/>
            <person name="Li Y."/>
            <person name="Lu T."/>
            <person name="Huang Y."/>
            <person name="Zhao Q."/>
            <person name="Feng Q."/>
            <person name="Zhang L."/>
            <person name="Zhu J."/>
            <person name="Weng Q."/>
            <person name="Mu J."/>
            <person name="Lu Y."/>
            <person name="Fan D."/>
            <person name="Liu Y."/>
            <person name="Guan J."/>
            <person name="Zhang Y."/>
            <person name="Yu S."/>
            <person name="Liu X."/>
            <person name="Zhang Y."/>
            <person name="Hong G."/>
            <person name="Han B."/>
            <person name="Choisne N."/>
            <person name="Demange N."/>
            <person name="Orjeda G."/>
            <person name="Samain S."/>
            <person name="Cattolico L."/>
            <person name="Pelletier E."/>
            <person name="Couloux A."/>
            <person name="Segurens B."/>
            <person name="Wincker P."/>
            <person name="D'Hont A."/>
            <person name="Scarpelli C."/>
            <person name="Weissenbach J."/>
            <person name="Salanoubat M."/>
            <person name="Quetier F."/>
            <person name="Yu Y."/>
            <person name="Kim H.R."/>
            <person name="Rambo T."/>
            <person name="Currie J."/>
            <person name="Collura K."/>
            <person name="Luo M."/>
            <person name="Yang T."/>
            <person name="Ammiraju J.S.S."/>
            <person name="Engler F."/>
            <person name="Soderlund C."/>
            <person name="Wing R.A."/>
            <person name="Palmer L.E."/>
            <person name="de la Bastide M."/>
            <person name="Spiegel L."/>
            <person name="Nascimento L."/>
            <person name="Zutavern T."/>
            <person name="O'Shaughnessy A."/>
            <person name="Dike S."/>
            <person name="Dedhia N."/>
            <person name="Preston R."/>
            <person name="Balija V."/>
            <person name="McCombie W.R."/>
            <person name="Chow T."/>
            <person name="Chen H."/>
            <person name="Chung M."/>
            <person name="Chen C."/>
            <person name="Shaw J."/>
            <person name="Wu H."/>
            <person name="Hsiao K."/>
            <person name="Chao Y."/>
            <person name="Chu M."/>
            <person name="Cheng C."/>
            <person name="Hour A."/>
            <person name="Lee P."/>
            <person name="Lin S."/>
            <person name="Lin Y."/>
            <person name="Liou J."/>
            <person name="Liu S."/>
            <person name="Hsing Y."/>
            <person name="Raghuvanshi S."/>
            <person name="Mohanty A."/>
            <person name="Bharti A.K."/>
            <person name="Gaur A."/>
            <person name="Gupta V."/>
            <person name="Kumar D."/>
            <person name="Ravi V."/>
            <person name="Vij S."/>
            <person name="Kapur A."/>
            <person name="Khurana P."/>
            <person name="Khurana P."/>
            <person name="Khurana J.P."/>
            <person name="Tyagi A.K."/>
            <person name="Gaikwad K."/>
            <person name="Singh A."/>
            <person name="Dalal V."/>
            <person name="Srivastava S."/>
            <person name="Dixit A."/>
            <person name="Pal A.K."/>
            <person name="Ghazi I.A."/>
            <person name="Yadav M."/>
            <person name="Pandit A."/>
            <person name="Bhargava A."/>
            <person name="Sureshbabu K."/>
            <person name="Batra K."/>
            <person name="Sharma T.R."/>
            <person name="Mohapatra T."/>
            <person name="Singh N.K."/>
            <person name="Messing J."/>
            <person name="Nelson A.B."/>
            <person name="Fuks G."/>
            <person name="Kavchok S."/>
            <person name="Keizer G."/>
            <person name="Linton E."/>
            <person name="Llaca V."/>
            <person name="Song R."/>
            <person name="Tanyolac B."/>
            <person name="Young S."/>
            <person name="Ho-Il K."/>
            <person name="Hahn J.H."/>
            <person name="Sangsakoo G."/>
            <person name="Vanavichit A."/>
            <person name="de Mattos Luiz.A.T."/>
            <person name="Zimmer P.D."/>
            <person name="Malone G."/>
            <person name="Dellagostin O."/>
            <person name="de Oliveira A.C."/>
            <person name="Bevan M."/>
            <person name="Bancroft I."/>
            <person name="Minx P."/>
            <person name="Cordum H."/>
            <person name="Wilson R."/>
            <person name="Cheng Z."/>
            <person name="Jin W."/>
            <person name="Jiang J."/>
            <person name="Leong S.A."/>
            <person name="Iwama H."/>
            <person name="Gojobori T."/>
            <person name="Itoh T."/>
            <person name="Niimura Y."/>
            <person name="Fujii Y."/>
            <person name="Habara T."/>
            <person name="Sakai H."/>
            <person name="Sato Y."/>
            <person name="Wilson G."/>
            <person name="Kumar K."/>
            <person name="McCouch S."/>
            <person name="Juretic N."/>
            <person name="Hoen D."/>
            <person name="Wright S."/>
            <person name="Bruskiewich R."/>
            <person name="Bureau T."/>
            <person name="Miyao A."/>
            <person name="Hirochika H."/>
            <person name="Nishikawa T."/>
            <person name="Kadowaki K."/>
            <person name="Sugiura M."/>
            <person name="Burr B."/>
            <person name="Sasaki T."/>
        </authorList>
    </citation>
    <scope>NUCLEOTIDE SEQUENCE [LARGE SCALE GENOMIC DNA]</scope>
    <source>
        <strain evidence="3">cv. Nipponbare</strain>
    </source>
</reference>
<protein>
    <submittedName>
        <fullName evidence="2">Os09g0566300 protein</fullName>
    </submittedName>
</protein>
<accession>A0A0P0XQI2</accession>
<name>A0A0P0XQI2_ORYSJ</name>
<gene>
    <name evidence="2" type="ordered locus">Os09g0566300</name>
</gene>
<evidence type="ECO:0000313" key="2">
    <source>
        <dbReference type="EMBL" id="BAF25869.1"/>
    </source>
</evidence>
<feature type="region of interest" description="Disordered" evidence="1">
    <location>
        <begin position="1"/>
        <end position="34"/>
    </location>
</feature>
<organism evidence="2 3">
    <name type="scientific">Oryza sativa subsp. japonica</name>
    <name type="common">Rice</name>
    <dbReference type="NCBI Taxonomy" id="39947"/>
    <lineage>
        <taxon>Eukaryota</taxon>
        <taxon>Viridiplantae</taxon>
        <taxon>Streptophyta</taxon>
        <taxon>Embryophyta</taxon>
        <taxon>Tracheophyta</taxon>
        <taxon>Spermatophyta</taxon>
        <taxon>Magnoliopsida</taxon>
        <taxon>Liliopsida</taxon>
        <taxon>Poales</taxon>
        <taxon>Poaceae</taxon>
        <taxon>BOP clade</taxon>
        <taxon>Oryzoideae</taxon>
        <taxon>Oryzeae</taxon>
        <taxon>Oryzinae</taxon>
        <taxon>Oryza</taxon>
        <taxon>Oryza sativa</taxon>
    </lineage>
</organism>
<proteinExistence type="predicted"/>
<dbReference type="Proteomes" id="UP000000763">
    <property type="component" value="Chromosome 9"/>
</dbReference>
<dbReference type="KEGG" id="dosa:Os09g0566300"/>
<dbReference type="EMBL" id="AP008215">
    <property type="protein sequence ID" value="BAF25869.1"/>
    <property type="molecule type" value="Genomic_DNA"/>
</dbReference>